<dbReference type="EMBL" id="JABFDY010000004">
    <property type="protein sequence ID" value="KAF7707857.1"/>
    <property type="molecule type" value="Genomic_DNA"/>
</dbReference>
<reference evidence="1" key="1">
    <citation type="submission" date="2020-08" db="EMBL/GenBank/DDBJ databases">
        <title>Chromosome-level assembly of Southern catfish (Silurus meridionalis) provides insights into visual adaptation to the nocturnal and benthic lifestyles.</title>
        <authorList>
            <person name="Zhang Y."/>
            <person name="Wang D."/>
            <person name="Peng Z."/>
        </authorList>
    </citation>
    <scope>NUCLEOTIDE SEQUENCE</scope>
    <source>
        <strain evidence="1">SWU-2019-XX</strain>
        <tissue evidence="1">Muscle</tissue>
    </source>
</reference>
<accession>A0A8T0BQK6</accession>
<organism evidence="1 2">
    <name type="scientific">Silurus meridionalis</name>
    <name type="common">Southern catfish</name>
    <name type="synonym">Silurus soldatovi meridionalis</name>
    <dbReference type="NCBI Taxonomy" id="175797"/>
    <lineage>
        <taxon>Eukaryota</taxon>
        <taxon>Metazoa</taxon>
        <taxon>Chordata</taxon>
        <taxon>Craniata</taxon>
        <taxon>Vertebrata</taxon>
        <taxon>Euteleostomi</taxon>
        <taxon>Actinopterygii</taxon>
        <taxon>Neopterygii</taxon>
        <taxon>Teleostei</taxon>
        <taxon>Ostariophysi</taxon>
        <taxon>Siluriformes</taxon>
        <taxon>Siluridae</taxon>
        <taxon>Silurus</taxon>
    </lineage>
</organism>
<evidence type="ECO:0000313" key="2">
    <source>
        <dbReference type="Proteomes" id="UP000606274"/>
    </source>
</evidence>
<gene>
    <name evidence="1" type="ORF">HF521_016914</name>
</gene>
<sequence>MSGRLVCGGRGDEWTSVCGGLALKLETHLLLVRRNGWICFIRVRNVQCRSTTSRNFPVDHRNVFVDSTLLKCSFQTFSARQSFLTPPLAHRCYSLHP</sequence>
<comment type="caution">
    <text evidence="1">The sequence shown here is derived from an EMBL/GenBank/DDBJ whole genome shotgun (WGS) entry which is preliminary data.</text>
</comment>
<proteinExistence type="predicted"/>
<dbReference type="Proteomes" id="UP000606274">
    <property type="component" value="Unassembled WGS sequence"/>
</dbReference>
<evidence type="ECO:0000313" key="1">
    <source>
        <dbReference type="EMBL" id="KAF7707857.1"/>
    </source>
</evidence>
<dbReference type="AlphaFoldDB" id="A0A8T0BQK6"/>
<keyword evidence="2" id="KW-1185">Reference proteome</keyword>
<name>A0A8T0BQK6_SILME</name>
<protein>
    <submittedName>
        <fullName evidence="1">Uncharacterized protein</fullName>
    </submittedName>
</protein>